<keyword evidence="1" id="KW-1185">Reference proteome</keyword>
<organism evidence="1 2">
    <name type="scientific">Steinernema glaseri</name>
    <dbReference type="NCBI Taxonomy" id="37863"/>
    <lineage>
        <taxon>Eukaryota</taxon>
        <taxon>Metazoa</taxon>
        <taxon>Ecdysozoa</taxon>
        <taxon>Nematoda</taxon>
        <taxon>Chromadorea</taxon>
        <taxon>Rhabditida</taxon>
        <taxon>Tylenchina</taxon>
        <taxon>Panagrolaimomorpha</taxon>
        <taxon>Strongyloidoidea</taxon>
        <taxon>Steinernematidae</taxon>
        <taxon>Steinernema</taxon>
    </lineage>
</organism>
<dbReference type="WBParaSite" id="L893_g25462.t1">
    <property type="protein sequence ID" value="L893_g25462.t1"/>
    <property type="gene ID" value="L893_g25462"/>
</dbReference>
<evidence type="ECO:0000313" key="2">
    <source>
        <dbReference type="WBParaSite" id="L893_g25462.t1"/>
    </source>
</evidence>
<protein>
    <submittedName>
        <fullName evidence="2">FBA_2 domain-containing protein</fullName>
    </submittedName>
</protein>
<proteinExistence type="predicted"/>
<name>A0A1I7ZET8_9BILA</name>
<accession>A0A1I7ZET8</accession>
<dbReference type="Proteomes" id="UP000095287">
    <property type="component" value="Unplaced"/>
</dbReference>
<evidence type="ECO:0000313" key="1">
    <source>
        <dbReference type="Proteomes" id="UP000095287"/>
    </source>
</evidence>
<reference evidence="2" key="1">
    <citation type="submission" date="2016-11" db="UniProtKB">
        <authorList>
            <consortium name="WormBaseParasite"/>
        </authorList>
    </citation>
    <scope>IDENTIFICATION</scope>
</reference>
<dbReference type="AlphaFoldDB" id="A0A1I7ZET8"/>
<sequence length="182" mass="21433">MLNSLRNVVFGEIWLDYNGQTSLTFLEQQIARSPFLELIELFEGSSKWPQFVLPLLEMYCLKGRPGRHISLKVHDSLETAIDLNFVEKFFEHWKDNGTLSFWLEFDREAVDPEDWQTLLKKGQVTEFEPDNFRSVIKHETAKSIAICYAGKYLYPSLGFRTCTCDLSEECFLKEHYPEYHDF</sequence>